<proteinExistence type="predicted"/>
<sequence length="149" mass="16620">MANYLRYALAMFCFAASVACLALWWRSGLFYQELQLPTVRPGIETHGNAFAGMLNLFASEDDSLMTWHYTSHLMPQRAALKLADPYEGRVFGLTKTGGTYWAFLPLWYPALIFALAGVGVIRFRRQFSIRSASICVSVVALLLGMVVAL</sequence>
<dbReference type="PROSITE" id="PS51257">
    <property type="entry name" value="PROKAR_LIPOPROTEIN"/>
    <property type="match status" value="1"/>
</dbReference>
<dbReference type="KEGG" id="llh:I41_37150"/>
<evidence type="ECO:0000313" key="3">
    <source>
        <dbReference type="Proteomes" id="UP000317909"/>
    </source>
</evidence>
<keyword evidence="1" id="KW-0812">Transmembrane</keyword>
<organism evidence="2 3">
    <name type="scientific">Lacipirellula limnantheis</name>
    <dbReference type="NCBI Taxonomy" id="2528024"/>
    <lineage>
        <taxon>Bacteria</taxon>
        <taxon>Pseudomonadati</taxon>
        <taxon>Planctomycetota</taxon>
        <taxon>Planctomycetia</taxon>
        <taxon>Pirellulales</taxon>
        <taxon>Lacipirellulaceae</taxon>
        <taxon>Lacipirellula</taxon>
    </lineage>
</organism>
<keyword evidence="1" id="KW-1133">Transmembrane helix</keyword>
<feature type="transmembrane region" description="Helical" evidence="1">
    <location>
        <begin position="127"/>
        <end position="148"/>
    </location>
</feature>
<feature type="transmembrane region" description="Helical" evidence="1">
    <location>
        <begin position="7"/>
        <end position="25"/>
    </location>
</feature>
<dbReference type="AlphaFoldDB" id="A0A517U1N9"/>
<evidence type="ECO:0000256" key="1">
    <source>
        <dbReference type="SAM" id="Phobius"/>
    </source>
</evidence>
<feature type="transmembrane region" description="Helical" evidence="1">
    <location>
        <begin position="100"/>
        <end position="120"/>
    </location>
</feature>
<accession>A0A517U1N9</accession>
<dbReference type="Proteomes" id="UP000317909">
    <property type="component" value="Chromosome"/>
</dbReference>
<reference evidence="2 3" key="1">
    <citation type="submission" date="2019-02" db="EMBL/GenBank/DDBJ databases">
        <title>Deep-cultivation of Planctomycetes and their phenomic and genomic characterization uncovers novel biology.</title>
        <authorList>
            <person name="Wiegand S."/>
            <person name="Jogler M."/>
            <person name="Boedeker C."/>
            <person name="Pinto D."/>
            <person name="Vollmers J."/>
            <person name="Rivas-Marin E."/>
            <person name="Kohn T."/>
            <person name="Peeters S.H."/>
            <person name="Heuer A."/>
            <person name="Rast P."/>
            <person name="Oberbeckmann S."/>
            <person name="Bunk B."/>
            <person name="Jeske O."/>
            <person name="Meyerdierks A."/>
            <person name="Storesund J.E."/>
            <person name="Kallscheuer N."/>
            <person name="Luecker S."/>
            <person name="Lage O.M."/>
            <person name="Pohl T."/>
            <person name="Merkel B.J."/>
            <person name="Hornburger P."/>
            <person name="Mueller R.-W."/>
            <person name="Bruemmer F."/>
            <person name="Labrenz M."/>
            <person name="Spormann A.M."/>
            <person name="Op den Camp H."/>
            <person name="Overmann J."/>
            <person name="Amann R."/>
            <person name="Jetten M.S.M."/>
            <person name="Mascher T."/>
            <person name="Medema M.H."/>
            <person name="Devos D.P."/>
            <person name="Kaster A.-K."/>
            <person name="Ovreas L."/>
            <person name="Rohde M."/>
            <person name="Galperin M.Y."/>
            <person name="Jogler C."/>
        </authorList>
    </citation>
    <scope>NUCLEOTIDE SEQUENCE [LARGE SCALE GENOMIC DNA]</scope>
    <source>
        <strain evidence="2 3">I41</strain>
    </source>
</reference>
<evidence type="ECO:0000313" key="2">
    <source>
        <dbReference type="EMBL" id="QDT74518.1"/>
    </source>
</evidence>
<name>A0A517U1N9_9BACT</name>
<keyword evidence="1" id="KW-0472">Membrane</keyword>
<dbReference type="EMBL" id="CP036339">
    <property type="protein sequence ID" value="QDT74518.1"/>
    <property type="molecule type" value="Genomic_DNA"/>
</dbReference>
<gene>
    <name evidence="2" type="ORF">I41_37150</name>
</gene>
<dbReference type="RefSeq" id="WP_145434258.1">
    <property type="nucleotide sequence ID" value="NZ_CP036339.1"/>
</dbReference>
<protein>
    <submittedName>
        <fullName evidence="2">Uncharacterized protein</fullName>
    </submittedName>
</protein>
<keyword evidence="3" id="KW-1185">Reference proteome</keyword>